<evidence type="ECO:0000256" key="7">
    <source>
        <dbReference type="ARBA" id="ARBA00022833"/>
    </source>
</evidence>
<keyword evidence="8 10" id="KW-1133">Transmembrane helix</keyword>
<keyword evidence="5" id="KW-0863">Zinc-finger</keyword>
<dbReference type="Proteomes" id="UP000193920">
    <property type="component" value="Unassembled WGS sequence"/>
</dbReference>
<evidence type="ECO:0000256" key="3">
    <source>
        <dbReference type="ARBA" id="ARBA00022692"/>
    </source>
</evidence>
<dbReference type="Gene3D" id="3.30.40.10">
    <property type="entry name" value="Zinc/RING finger domain, C3HC4 (zinc finger)"/>
    <property type="match status" value="1"/>
</dbReference>
<comment type="subcellular location">
    <subcellularLocation>
        <location evidence="1">Membrane</location>
        <topology evidence="1">Multi-pass membrane protein</topology>
    </subcellularLocation>
</comment>
<dbReference type="PANTHER" id="PTHR46065:SF3">
    <property type="entry name" value="FI20425P1"/>
    <property type="match status" value="1"/>
</dbReference>
<keyword evidence="3 10" id="KW-0812">Transmembrane</keyword>
<evidence type="ECO:0000256" key="6">
    <source>
        <dbReference type="ARBA" id="ARBA00022786"/>
    </source>
</evidence>
<evidence type="ECO:0000256" key="8">
    <source>
        <dbReference type="ARBA" id="ARBA00022989"/>
    </source>
</evidence>
<evidence type="ECO:0000259" key="11">
    <source>
        <dbReference type="PROSITE" id="PS51292"/>
    </source>
</evidence>
<sequence>MSKINEEIPSFRCFICWDDIDFEDTSTKIVAACNCISPDFKYTHKECLNLWINQNRRSGLNCQVCGTPFHVKKVFKPLKKIYKENWKKINCLIFGMILINVLLWMLCVQWKKELDKINFGPLEDIDFDNLTKYDIWNISYNTKDTYIDEYMYEFKNTQPFQNFTLHVISLFLFVNLSICFLYVYHEKENFTEYSIEDKYEYRRNYSSSGYFILRKNRTNNNNNNININRGFSNNEILSGDNHSINSNDNHNHLNSNEYPYQKIRII</sequence>
<evidence type="ECO:0000256" key="9">
    <source>
        <dbReference type="ARBA" id="ARBA00023136"/>
    </source>
</evidence>
<organism evidence="12 13">
    <name type="scientific">Neocallimastix californiae</name>
    <dbReference type="NCBI Taxonomy" id="1754190"/>
    <lineage>
        <taxon>Eukaryota</taxon>
        <taxon>Fungi</taxon>
        <taxon>Fungi incertae sedis</taxon>
        <taxon>Chytridiomycota</taxon>
        <taxon>Chytridiomycota incertae sedis</taxon>
        <taxon>Neocallimastigomycetes</taxon>
        <taxon>Neocallimastigales</taxon>
        <taxon>Neocallimastigaceae</taxon>
        <taxon>Neocallimastix</taxon>
    </lineage>
</organism>
<keyword evidence="2" id="KW-0808">Transferase</keyword>
<evidence type="ECO:0000256" key="1">
    <source>
        <dbReference type="ARBA" id="ARBA00004141"/>
    </source>
</evidence>
<evidence type="ECO:0000256" key="2">
    <source>
        <dbReference type="ARBA" id="ARBA00022679"/>
    </source>
</evidence>
<accession>A0A1Y2E2E8</accession>
<dbReference type="SUPFAM" id="SSF57850">
    <property type="entry name" value="RING/U-box"/>
    <property type="match status" value="1"/>
</dbReference>
<name>A0A1Y2E2E8_9FUNG</name>
<keyword evidence="6" id="KW-0833">Ubl conjugation pathway</keyword>
<reference evidence="12 13" key="1">
    <citation type="submission" date="2016-08" db="EMBL/GenBank/DDBJ databases">
        <title>A Parts List for Fungal Cellulosomes Revealed by Comparative Genomics.</title>
        <authorList>
            <consortium name="DOE Joint Genome Institute"/>
            <person name="Haitjema C.H."/>
            <person name="Gilmore S.P."/>
            <person name="Henske J.K."/>
            <person name="Solomon K.V."/>
            <person name="De Groot R."/>
            <person name="Kuo A."/>
            <person name="Mondo S.J."/>
            <person name="Salamov A.A."/>
            <person name="Labutti K."/>
            <person name="Zhao Z."/>
            <person name="Chiniquy J."/>
            <person name="Barry K."/>
            <person name="Brewer H.M."/>
            <person name="Purvine S.O."/>
            <person name="Wright A.T."/>
            <person name="Boxma B."/>
            <person name="Van Alen T."/>
            <person name="Hackstein J.H."/>
            <person name="Baker S.E."/>
            <person name="Grigoriev I.V."/>
            <person name="O'Malley M.A."/>
        </authorList>
    </citation>
    <scope>NUCLEOTIDE SEQUENCE [LARGE SCALE GENOMIC DNA]</scope>
    <source>
        <strain evidence="12 13">G1</strain>
    </source>
</reference>
<feature type="transmembrane region" description="Helical" evidence="10">
    <location>
        <begin position="89"/>
        <end position="106"/>
    </location>
</feature>
<keyword evidence="7" id="KW-0862">Zinc</keyword>
<evidence type="ECO:0000256" key="10">
    <source>
        <dbReference type="SAM" id="Phobius"/>
    </source>
</evidence>
<gene>
    <name evidence="12" type="ORF">LY90DRAFT_667982</name>
</gene>
<dbReference type="GO" id="GO:0016020">
    <property type="term" value="C:membrane"/>
    <property type="evidence" value="ECO:0007669"/>
    <property type="project" value="UniProtKB-SubCell"/>
</dbReference>
<keyword evidence="13" id="KW-1185">Reference proteome</keyword>
<keyword evidence="9 10" id="KW-0472">Membrane</keyword>
<evidence type="ECO:0000256" key="4">
    <source>
        <dbReference type="ARBA" id="ARBA00022723"/>
    </source>
</evidence>
<protein>
    <recommendedName>
        <fullName evidence="11">RING-CH-type domain-containing protein</fullName>
    </recommendedName>
</protein>
<dbReference type="SMART" id="SM00744">
    <property type="entry name" value="RINGv"/>
    <property type="match status" value="1"/>
</dbReference>
<evidence type="ECO:0000256" key="5">
    <source>
        <dbReference type="ARBA" id="ARBA00022771"/>
    </source>
</evidence>
<dbReference type="InterPro" id="IPR013083">
    <property type="entry name" value="Znf_RING/FYVE/PHD"/>
</dbReference>
<dbReference type="OrthoDB" id="2140195at2759"/>
<feature type="transmembrane region" description="Helical" evidence="10">
    <location>
        <begin position="163"/>
        <end position="184"/>
    </location>
</feature>
<feature type="domain" description="RING-CH-type" evidence="11">
    <location>
        <begin position="5"/>
        <end position="72"/>
    </location>
</feature>
<dbReference type="GO" id="GO:0008270">
    <property type="term" value="F:zinc ion binding"/>
    <property type="evidence" value="ECO:0007669"/>
    <property type="project" value="UniProtKB-KW"/>
</dbReference>
<dbReference type="EMBL" id="MCOG01000051">
    <property type="protein sequence ID" value="ORY65723.1"/>
    <property type="molecule type" value="Genomic_DNA"/>
</dbReference>
<proteinExistence type="predicted"/>
<evidence type="ECO:0000313" key="13">
    <source>
        <dbReference type="Proteomes" id="UP000193920"/>
    </source>
</evidence>
<dbReference type="PROSITE" id="PS51292">
    <property type="entry name" value="ZF_RING_CH"/>
    <property type="match status" value="1"/>
</dbReference>
<dbReference type="AlphaFoldDB" id="A0A1Y2E2E8"/>
<dbReference type="InterPro" id="IPR011016">
    <property type="entry name" value="Znf_RING-CH"/>
</dbReference>
<dbReference type="Pfam" id="PF12906">
    <property type="entry name" value="RINGv"/>
    <property type="match status" value="1"/>
</dbReference>
<dbReference type="GO" id="GO:0016740">
    <property type="term" value="F:transferase activity"/>
    <property type="evidence" value="ECO:0007669"/>
    <property type="project" value="UniProtKB-KW"/>
</dbReference>
<keyword evidence="4" id="KW-0479">Metal-binding</keyword>
<evidence type="ECO:0000313" key="12">
    <source>
        <dbReference type="EMBL" id="ORY65723.1"/>
    </source>
</evidence>
<comment type="caution">
    <text evidence="12">The sequence shown here is derived from an EMBL/GenBank/DDBJ whole genome shotgun (WGS) entry which is preliminary data.</text>
</comment>
<dbReference type="PANTHER" id="PTHR46065">
    <property type="entry name" value="E3 UBIQUITIN-PROTEIN LIGASE MARCH 2/3 FAMILY MEMBER"/>
    <property type="match status" value="1"/>
</dbReference>